<sequence>MKIDSSYQIRSINLEFHKIRLKNLKPTDLKIQVFLDKNHKSVNSFQDYKEISDKTPTDVKVGSWYEQGKIKVPAKYTSYQDKKTRVSYQ</sequence>
<gene>
    <name evidence="1" type="ORF">LNO71_00590</name>
</gene>
<dbReference type="EMBL" id="JAJHZP010000007">
    <property type="protein sequence ID" value="MDC4183143.1"/>
    <property type="molecule type" value="Genomic_DNA"/>
</dbReference>
<dbReference type="Proteomes" id="UP001216384">
    <property type="component" value="Unassembled WGS sequence"/>
</dbReference>
<proteinExistence type="predicted"/>
<evidence type="ECO:0000313" key="1">
    <source>
        <dbReference type="EMBL" id="MDC4183143.1"/>
    </source>
</evidence>
<organism evidence="1 2">
    <name type="scientific">Mycoplasma bradburyae</name>
    <dbReference type="NCBI Taxonomy" id="2963128"/>
    <lineage>
        <taxon>Bacteria</taxon>
        <taxon>Bacillati</taxon>
        <taxon>Mycoplasmatota</taxon>
        <taxon>Mollicutes</taxon>
        <taxon>Mycoplasmataceae</taxon>
        <taxon>Mycoplasma</taxon>
    </lineage>
</organism>
<name>A0AAW6HQ69_9MOLU</name>
<reference evidence="1" key="1">
    <citation type="submission" date="2021-11" db="EMBL/GenBank/DDBJ databases">
        <title>Description of Mycoplasma bradburyaesp. nov.from sea birds: a tribute to a great mycoplasmologist.</title>
        <authorList>
            <person name="Ramirez A.S."/>
            <person name="Poveda C."/>
            <person name="Suarez-Perez A."/>
            <person name="Rosales R.S."/>
            <person name="Dijkman R."/>
            <person name="Feberwee A."/>
            <person name="Spergser J."/>
            <person name="Szostak M.P."/>
            <person name="Ressel L."/>
            <person name="Calabuig P."/>
            <person name="Catania S."/>
            <person name="Gobbo F."/>
            <person name="Timofte D."/>
            <person name="Poveda J.B."/>
        </authorList>
    </citation>
    <scope>NUCLEOTIDE SEQUENCE</scope>
    <source>
        <strain evidence="1">T264</strain>
    </source>
</reference>
<comment type="caution">
    <text evidence="1">The sequence shown here is derived from an EMBL/GenBank/DDBJ whole genome shotgun (WGS) entry which is preliminary data.</text>
</comment>
<evidence type="ECO:0000313" key="2">
    <source>
        <dbReference type="Proteomes" id="UP001216384"/>
    </source>
</evidence>
<protein>
    <submittedName>
        <fullName evidence="1">Uncharacterized protein</fullName>
    </submittedName>
</protein>
<accession>A0AAW6HQ69</accession>
<dbReference type="RefSeq" id="WP_272403892.1">
    <property type="nucleotide sequence ID" value="NZ_JAJHZP010000007.1"/>
</dbReference>
<dbReference type="AlphaFoldDB" id="A0AAW6HQ69"/>